<dbReference type="Proteomes" id="UP000235771">
    <property type="component" value="Unassembled WGS sequence"/>
</dbReference>
<comment type="caution">
    <text evidence="1">The sequence shown here is derived from an EMBL/GenBank/DDBJ whole genome shotgun (WGS) entry which is preliminary data.</text>
</comment>
<dbReference type="EMBL" id="PNGV01000001">
    <property type="protein sequence ID" value="PMC43237.1"/>
    <property type="molecule type" value="Genomic_DNA"/>
</dbReference>
<proteinExistence type="predicted"/>
<reference evidence="1 2" key="1">
    <citation type="submission" date="2017-09" db="EMBL/GenBank/DDBJ databases">
        <title>Bacterial strain isolated from the female urinary microbiota.</title>
        <authorList>
            <person name="Thomas-White K."/>
            <person name="Kumar N."/>
            <person name="Forster S."/>
            <person name="Putonti C."/>
            <person name="Lawley T."/>
            <person name="Wolfe A.J."/>
        </authorList>
    </citation>
    <scope>NUCLEOTIDE SEQUENCE [LARGE SCALE GENOMIC DNA]</scope>
    <source>
        <strain evidence="1 2">UMB1686</strain>
    </source>
</reference>
<name>A0A2N6RYQ0_9BIFI</name>
<keyword evidence="2" id="KW-1185">Reference proteome</keyword>
<organism evidence="1 2">
    <name type="scientific">Gardnerella greenwoodii</name>
    <dbReference type="NCBI Taxonomy" id="2914925"/>
    <lineage>
        <taxon>Bacteria</taxon>
        <taxon>Bacillati</taxon>
        <taxon>Actinomycetota</taxon>
        <taxon>Actinomycetes</taxon>
        <taxon>Bifidobacteriales</taxon>
        <taxon>Bifidobacteriaceae</taxon>
        <taxon>Gardnerella</taxon>
    </lineage>
</organism>
<protein>
    <submittedName>
        <fullName evidence="1">Uncharacterized protein</fullName>
    </submittedName>
</protein>
<gene>
    <name evidence="1" type="ORF">CJ216_03985</name>
</gene>
<evidence type="ECO:0000313" key="1">
    <source>
        <dbReference type="EMBL" id="PMC43237.1"/>
    </source>
</evidence>
<sequence length="76" mass="8211">MESFCVSGAPNVVDRSRGLGALATELALKAHRAFNLSKLTLRVAFARYTLSAKAGRRAHIWSVRASSLSSKNLHAD</sequence>
<accession>A0A2N6RYQ0</accession>
<evidence type="ECO:0000313" key="2">
    <source>
        <dbReference type="Proteomes" id="UP000235771"/>
    </source>
</evidence>
<dbReference type="AlphaFoldDB" id="A0A2N6RYQ0"/>